<evidence type="ECO:0000256" key="4">
    <source>
        <dbReference type="SAM" id="MobiDB-lite"/>
    </source>
</evidence>
<dbReference type="GO" id="GO:0009297">
    <property type="term" value="P:pilus assembly"/>
    <property type="evidence" value="ECO:0007669"/>
    <property type="project" value="InterPro"/>
</dbReference>
<dbReference type="Proteomes" id="UP000554837">
    <property type="component" value="Unassembled WGS sequence"/>
</dbReference>
<feature type="region of interest" description="Disordered" evidence="4">
    <location>
        <begin position="528"/>
        <end position="549"/>
    </location>
</feature>
<evidence type="ECO:0000256" key="5">
    <source>
        <dbReference type="SAM" id="SignalP"/>
    </source>
</evidence>
<dbReference type="EMBL" id="JACHHO010000002">
    <property type="protein sequence ID" value="MBB5204609.1"/>
    <property type="molecule type" value="Genomic_DNA"/>
</dbReference>
<dbReference type="PANTHER" id="PTHR30332:SF17">
    <property type="entry name" value="TYPE IV PILIATION SYSTEM PROTEIN DR_0774-RELATED"/>
    <property type="match status" value="1"/>
</dbReference>
<dbReference type="GO" id="GO:0015627">
    <property type="term" value="C:type II protein secretion system complex"/>
    <property type="evidence" value="ECO:0007669"/>
    <property type="project" value="TreeGrafter"/>
</dbReference>
<dbReference type="GO" id="GO:0009306">
    <property type="term" value="P:protein secretion"/>
    <property type="evidence" value="ECO:0007669"/>
    <property type="project" value="InterPro"/>
</dbReference>
<dbReference type="PROSITE" id="PS51257">
    <property type="entry name" value="PROKAR_LIPOPROTEIN"/>
    <property type="match status" value="1"/>
</dbReference>
<dbReference type="PRINTS" id="PR00811">
    <property type="entry name" value="BCTERIALGSPD"/>
</dbReference>
<organism evidence="7 8">
    <name type="scientific">Inhella inkyongensis</name>
    <dbReference type="NCBI Taxonomy" id="392593"/>
    <lineage>
        <taxon>Bacteria</taxon>
        <taxon>Pseudomonadati</taxon>
        <taxon>Pseudomonadota</taxon>
        <taxon>Betaproteobacteria</taxon>
        <taxon>Burkholderiales</taxon>
        <taxon>Sphaerotilaceae</taxon>
        <taxon>Inhella</taxon>
    </lineage>
</organism>
<dbReference type="PANTHER" id="PTHR30332">
    <property type="entry name" value="PROBABLE GENERAL SECRETION PATHWAY PROTEIN D"/>
    <property type="match status" value="1"/>
</dbReference>
<dbReference type="InterPro" id="IPR013358">
    <property type="entry name" value="Pilus_biogenesis_MshL"/>
</dbReference>
<feature type="domain" description="Secretin/TonB short N-terminal" evidence="6">
    <location>
        <begin position="68"/>
        <end position="116"/>
    </location>
</feature>
<evidence type="ECO:0000256" key="2">
    <source>
        <dbReference type="ARBA" id="ARBA00023136"/>
    </source>
</evidence>
<dbReference type="GO" id="GO:0019867">
    <property type="term" value="C:outer membrane"/>
    <property type="evidence" value="ECO:0007669"/>
    <property type="project" value="InterPro"/>
</dbReference>
<protein>
    <submittedName>
        <fullName evidence="7">MSHA biogenesis protein MshL</fullName>
    </submittedName>
</protein>
<dbReference type="SMART" id="SM00965">
    <property type="entry name" value="STN"/>
    <property type="match status" value="1"/>
</dbReference>
<feature type="region of interest" description="Disordered" evidence="4">
    <location>
        <begin position="145"/>
        <end position="180"/>
    </location>
</feature>
<reference evidence="7 8" key="1">
    <citation type="submission" date="2020-08" db="EMBL/GenBank/DDBJ databases">
        <title>Genomic Encyclopedia of Type Strains, Phase IV (KMG-IV): sequencing the most valuable type-strain genomes for metagenomic binning, comparative biology and taxonomic classification.</title>
        <authorList>
            <person name="Goeker M."/>
        </authorList>
    </citation>
    <scope>NUCLEOTIDE SEQUENCE [LARGE SCALE GENOMIC DNA]</scope>
    <source>
        <strain evidence="7 8">DSM 23958</strain>
    </source>
</reference>
<feature type="compositionally biased region" description="Gly residues" evidence="4">
    <location>
        <begin position="150"/>
        <end position="170"/>
    </location>
</feature>
<dbReference type="InterPro" id="IPR050810">
    <property type="entry name" value="Bact_Secretion_Sys_Channel"/>
</dbReference>
<dbReference type="Pfam" id="PF07660">
    <property type="entry name" value="STN"/>
    <property type="match status" value="1"/>
</dbReference>
<evidence type="ECO:0000256" key="3">
    <source>
        <dbReference type="ARBA" id="ARBA00023237"/>
    </source>
</evidence>
<evidence type="ECO:0000313" key="7">
    <source>
        <dbReference type="EMBL" id="MBB5204609.1"/>
    </source>
</evidence>
<feature type="chain" id="PRO_5032600084" evidence="5">
    <location>
        <begin position="22"/>
        <end position="549"/>
    </location>
</feature>
<dbReference type="InterPro" id="IPR001775">
    <property type="entry name" value="GspD/PilQ"/>
</dbReference>
<dbReference type="Pfam" id="PF00263">
    <property type="entry name" value="Secretin"/>
    <property type="match status" value="1"/>
</dbReference>
<sequence length="549" mass="57884">MKPWVFSLCLVALACAQGLQAAGPNSRSLGEPRSANPSVLPQLDRFDIALVDAPAAQVFLQIAQGSPYQVLVGPEVNGKISLNLRQTTVIEALDAIKELYGYDYKLAGDKVYVYSNAVQTRIFRINYLPGRRQGESDTRVSTSALAVGGSNQGSGGSGNNTGTGNSGSSGSGSSQLRSFESAQVRTTSDANFWSEVRESLTLLVGQGGGRSLVLNPSAGVIVVRAPGPELVQVEQYLQAIQVSIERQVMLEAKILEVSLSDDAKTGINWGAFGQVLNGARGGQLSIGVGQPGGLIRPGGSLTDGSNVVVTPGSTIDLNPLGRGFYGLAFQATNFAAMLNFLESQGDVHVLSSPRIATLNNQKALLKVGSDELYVTGISNNNSSTTNTNGSTSNSNVPTLQLTPFFSGIVLDVTPQIDPNGQVMLHVHPSISLVTEREKILNLGTLGNFRLPLATASINETDSIVRVGDGQIVAIGGLMTQELRDDRSGLPGLSGLPVVGNLFGQKSKVNRKRELVILIKPTVIPADGRWPAELSAPKLPEPPTPERKQP</sequence>
<gene>
    <name evidence="7" type="ORF">HNQ51_001923</name>
</gene>
<keyword evidence="5" id="KW-0732">Signal</keyword>
<accession>A0A840S860</accession>
<keyword evidence="2" id="KW-0472">Membrane</keyword>
<dbReference type="InterPro" id="IPR004846">
    <property type="entry name" value="T2SS/T3SS_dom"/>
</dbReference>
<dbReference type="NCBIfam" id="TIGR02519">
    <property type="entry name" value="pilus_MshL"/>
    <property type="match status" value="1"/>
</dbReference>
<proteinExistence type="predicted"/>
<keyword evidence="3" id="KW-0998">Cell outer membrane</keyword>
<dbReference type="InterPro" id="IPR011514">
    <property type="entry name" value="Secretin_N_2"/>
</dbReference>
<dbReference type="RefSeq" id="WP_138855729.1">
    <property type="nucleotide sequence ID" value="NZ_CP040709.1"/>
</dbReference>
<feature type="signal peptide" evidence="5">
    <location>
        <begin position="1"/>
        <end position="21"/>
    </location>
</feature>
<dbReference type="OrthoDB" id="9779724at2"/>
<dbReference type="Gene3D" id="3.30.1370.130">
    <property type="match status" value="1"/>
</dbReference>
<dbReference type="InterPro" id="IPR011662">
    <property type="entry name" value="Secretin/TonB_short_N"/>
</dbReference>
<evidence type="ECO:0000259" key="6">
    <source>
        <dbReference type="SMART" id="SM00965"/>
    </source>
</evidence>
<dbReference type="Pfam" id="PF07655">
    <property type="entry name" value="Secretin_N_2"/>
    <property type="match status" value="1"/>
</dbReference>
<keyword evidence="8" id="KW-1185">Reference proteome</keyword>
<keyword evidence="1" id="KW-0813">Transport</keyword>
<name>A0A840S860_9BURK</name>
<evidence type="ECO:0000256" key="1">
    <source>
        <dbReference type="ARBA" id="ARBA00022448"/>
    </source>
</evidence>
<comment type="caution">
    <text evidence="7">The sequence shown here is derived from an EMBL/GenBank/DDBJ whole genome shotgun (WGS) entry which is preliminary data.</text>
</comment>
<evidence type="ECO:0000313" key="8">
    <source>
        <dbReference type="Proteomes" id="UP000554837"/>
    </source>
</evidence>
<dbReference type="AlphaFoldDB" id="A0A840S860"/>